<evidence type="ECO:0000256" key="2">
    <source>
        <dbReference type="SAM" id="SignalP"/>
    </source>
</evidence>
<gene>
    <name evidence="3" type="ORF">GSTUAT00002744001</name>
</gene>
<reference evidence="3" key="1">
    <citation type="submission" date="2015-10" db="EMBL/GenBank/DDBJ databases">
        <authorList>
            <person name="Regsiter A."/>
            <person name="william w."/>
        </authorList>
    </citation>
    <scope>NUCLEOTIDE SEQUENCE</scope>
    <source>
        <strain evidence="3">Montdore</strain>
    </source>
</reference>
<sequence length="604" mass="63239">MSIFLWLLFLPAVLCQLSSGSLQKFPNALALGNSFDPIIAAYWTGLPHHRRTPFSVSPDGKSAYLAYLSTSYSSVFIQQVDPSTFAAVGKPVEISGAREAGGLVARNDGFAVLVNLDNSQTEHPISTIIRYKGGSKAWTRPINGPGVHESQGLSSSPDMNGDLVYSEAAGLYAAYVVVTGKFPANTPGPWAKRSTVAYTGDAKGHFGDSIQYVTDAGELKVINGASSTFGCSHNTGIALEEADAPPFASVCAEDHGAIWLNTKTQYMSGVKIANENATNGVSGEPMGGMSGSYSCLALFPGSSTYIFAWQSRGAVRLTQDDWMGAGYTASSPRWLNHNVAISMTKDKSTLQGPEAISNVGAASGDDQVTWITKSETTDHQNVRVAALDGSNAIVTWEELSNPHCQPVPLSCTGTFTGTFFQQVDSQGKKVGEAISAKDVFVSGDMQRIAGKGVCWPYVSTEWDLSGPKDKGTPVSSMSFACIGGGSGGGGGTPASTTQNPTVTPSQTAPPSTVPSDTVTENAAPSTMSPAPTNTDDNPPTVPTMSGSTRTRMTRSSRSPPEETPTTDPSNTPVSCDGQTECPEGYRCFAFQGGYAGCVPAGWGP</sequence>
<feature type="region of interest" description="Disordered" evidence="1">
    <location>
        <begin position="482"/>
        <end position="577"/>
    </location>
</feature>
<keyword evidence="2" id="KW-0732">Signal</keyword>
<feature type="compositionally biased region" description="Polar residues" evidence="1">
    <location>
        <begin position="493"/>
        <end position="530"/>
    </location>
</feature>
<dbReference type="Proteomes" id="UP001412239">
    <property type="component" value="Unassembled WGS sequence"/>
</dbReference>
<dbReference type="AlphaFoldDB" id="A0A292Q0X8"/>
<dbReference type="EMBL" id="LN890978">
    <property type="protein sequence ID" value="CUS13064.1"/>
    <property type="molecule type" value="Genomic_DNA"/>
</dbReference>
<protein>
    <recommendedName>
        <fullName evidence="5">CBM1 domain-containing protein</fullName>
    </recommendedName>
</protein>
<accession>A0A292Q0X8</accession>
<evidence type="ECO:0000256" key="1">
    <source>
        <dbReference type="SAM" id="MobiDB-lite"/>
    </source>
</evidence>
<evidence type="ECO:0000313" key="3">
    <source>
        <dbReference type="EMBL" id="CUS13064.1"/>
    </source>
</evidence>
<feature type="signal peptide" evidence="2">
    <location>
        <begin position="1"/>
        <end position="15"/>
    </location>
</feature>
<feature type="compositionally biased region" description="Gly residues" evidence="1">
    <location>
        <begin position="482"/>
        <end position="492"/>
    </location>
</feature>
<evidence type="ECO:0008006" key="5">
    <source>
        <dbReference type="Google" id="ProtNLM"/>
    </source>
</evidence>
<name>A0A292Q0X8_9PEZI</name>
<feature type="chain" id="PRO_5012832753" description="CBM1 domain-containing protein" evidence="2">
    <location>
        <begin position="16"/>
        <end position="604"/>
    </location>
</feature>
<proteinExistence type="predicted"/>
<evidence type="ECO:0000313" key="4">
    <source>
        <dbReference type="Proteomes" id="UP001412239"/>
    </source>
</evidence>
<keyword evidence="4" id="KW-1185">Reference proteome</keyword>
<feature type="compositionally biased region" description="Low complexity" evidence="1">
    <location>
        <begin position="531"/>
        <end position="572"/>
    </location>
</feature>
<organism evidence="3 4">
    <name type="scientific">Tuber aestivum</name>
    <name type="common">summer truffle</name>
    <dbReference type="NCBI Taxonomy" id="59557"/>
    <lineage>
        <taxon>Eukaryota</taxon>
        <taxon>Fungi</taxon>
        <taxon>Dikarya</taxon>
        <taxon>Ascomycota</taxon>
        <taxon>Pezizomycotina</taxon>
        <taxon>Pezizomycetes</taxon>
        <taxon>Pezizales</taxon>
        <taxon>Tuberaceae</taxon>
        <taxon>Tuber</taxon>
    </lineage>
</organism>